<accession>A0A6A6JZX6</accession>
<sequence>MFDFDNTYDLAFRIDDADLSRNFSVSDGHVVVTNGDIFAGHSPLQYCNAPAQEPMSYCKSHVVLGRNSEVTADIYNSALTGIELNIASDKKSLEAHFSINPLQALPVMSQMYPEVQVQGRRFHCSQIYGNHAHELTINFDQRTASIAFDIPPLLELLGCDGQLLPPEEGSKYAGSVVIDGGQLQLAKNTTQSADGAPMQQRGEAVDDVDDATDENFDGDEGVVEIATSQREVVDAPIIEVSAPTETENSNETAYTQQALEADQPHVTTAQDQLPESMNNPAAVQPVMDSEATIPASNNNSDEEEQAQEVAHFPVVEDLADLGEEIRTEGERVSETSAQPESALEVVVEDVDTEEDADILPAAVNVFSWI</sequence>
<keyword evidence="2" id="KW-1185">Reference proteome</keyword>
<organism evidence="1 2">
    <name type="scientific">Hevea brasiliensis</name>
    <name type="common">Para rubber tree</name>
    <name type="synonym">Siphonia brasiliensis</name>
    <dbReference type="NCBI Taxonomy" id="3981"/>
    <lineage>
        <taxon>Eukaryota</taxon>
        <taxon>Viridiplantae</taxon>
        <taxon>Streptophyta</taxon>
        <taxon>Embryophyta</taxon>
        <taxon>Tracheophyta</taxon>
        <taxon>Spermatophyta</taxon>
        <taxon>Magnoliopsida</taxon>
        <taxon>eudicotyledons</taxon>
        <taxon>Gunneridae</taxon>
        <taxon>Pentapetalae</taxon>
        <taxon>rosids</taxon>
        <taxon>fabids</taxon>
        <taxon>Malpighiales</taxon>
        <taxon>Euphorbiaceae</taxon>
        <taxon>Crotonoideae</taxon>
        <taxon>Micrandreae</taxon>
        <taxon>Hevea</taxon>
    </lineage>
</organism>
<dbReference type="EMBL" id="JAAGAX010000511">
    <property type="protein sequence ID" value="KAF2282121.1"/>
    <property type="molecule type" value="Genomic_DNA"/>
</dbReference>
<evidence type="ECO:0000313" key="1">
    <source>
        <dbReference type="EMBL" id="KAF2282121.1"/>
    </source>
</evidence>
<gene>
    <name evidence="1" type="ORF">GH714_042945</name>
</gene>
<name>A0A6A6JZX6_HEVBR</name>
<dbReference type="AlphaFoldDB" id="A0A6A6JZX6"/>
<dbReference type="Proteomes" id="UP000467840">
    <property type="component" value="Unassembled WGS sequence"/>
</dbReference>
<proteinExistence type="predicted"/>
<protein>
    <submittedName>
        <fullName evidence="1">Uncharacterized protein</fullName>
    </submittedName>
</protein>
<reference evidence="1 2" key="1">
    <citation type="journal article" date="2020" name="Mol. Plant">
        <title>The Chromosome-Based Rubber Tree Genome Provides New Insights into Spurge Genome Evolution and Rubber Biosynthesis.</title>
        <authorList>
            <person name="Liu J."/>
            <person name="Shi C."/>
            <person name="Shi C.C."/>
            <person name="Li W."/>
            <person name="Zhang Q.J."/>
            <person name="Zhang Y."/>
            <person name="Li K."/>
            <person name="Lu H.F."/>
            <person name="Shi C."/>
            <person name="Zhu S.T."/>
            <person name="Xiao Z.Y."/>
            <person name="Nan H."/>
            <person name="Yue Y."/>
            <person name="Zhu X.G."/>
            <person name="Wu Y."/>
            <person name="Hong X.N."/>
            <person name="Fan G.Y."/>
            <person name="Tong Y."/>
            <person name="Zhang D."/>
            <person name="Mao C.L."/>
            <person name="Liu Y.L."/>
            <person name="Hao S.J."/>
            <person name="Liu W.Q."/>
            <person name="Lv M.Q."/>
            <person name="Zhang H.B."/>
            <person name="Liu Y."/>
            <person name="Hu-Tang G.R."/>
            <person name="Wang J.P."/>
            <person name="Wang J.H."/>
            <person name="Sun Y.H."/>
            <person name="Ni S.B."/>
            <person name="Chen W.B."/>
            <person name="Zhang X.C."/>
            <person name="Jiao Y.N."/>
            <person name="Eichler E.E."/>
            <person name="Li G.H."/>
            <person name="Liu X."/>
            <person name="Gao L.Z."/>
        </authorList>
    </citation>
    <scope>NUCLEOTIDE SEQUENCE [LARGE SCALE GENOMIC DNA]</scope>
    <source>
        <strain evidence="2">cv. GT1</strain>
        <tissue evidence="1">Leaf</tissue>
    </source>
</reference>
<evidence type="ECO:0000313" key="2">
    <source>
        <dbReference type="Proteomes" id="UP000467840"/>
    </source>
</evidence>
<comment type="caution">
    <text evidence="1">The sequence shown here is derived from an EMBL/GenBank/DDBJ whole genome shotgun (WGS) entry which is preliminary data.</text>
</comment>